<dbReference type="InterPro" id="IPR011464">
    <property type="entry name" value="DUF1570"/>
</dbReference>
<gene>
    <name evidence="2" type="ORF">HNQ40_002890</name>
</gene>
<feature type="domain" description="DUF1570" evidence="1">
    <location>
        <begin position="148"/>
        <end position="255"/>
    </location>
</feature>
<sequence length="427" mass="48488">MTRFASPFSLLRAQRQTLHGLAGVGMLVLGALLVFGTAPEATAQPRGLSKFESRAYVIHTNLTKEEALEYGVHMDLIYKEYSKRFSVLEGKGRGKQDLYLLRTRQDYIRAMAAFGLQAEASGGMFFWGPGISGLATWVEGLSRDQVFSTLQHEGFHQFAYTKMGENLPLWVNEGLAEYFGAAIVVEGKVRMGIVDEDRVERVRRALEAGQALTFRELLGIQSNQWHQNMLSGSHKGYLQYDQSWAVVHFLVHGDKGRYKKAFGNYLVLISQGATHDQAFSRTFGDDTRKFEARWENFIEKVEPDHYSMALKRMQFLGEGLRFLESQNVDTPKTTRDLRKALQARGFRLTWVTQAGKKVVDSDDSSLYSYKDSKGNTQRFEIIPAEEDSELPPSMSAPKLKPVVSLTWIKDDQGNLRSQLEYGKKRRR</sequence>
<proteinExistence type="predicted"/>
<keyword evidence="3" id="KW-1185">Reference proteome</keyword>
<dbReference type="RefSeq" id="WP_184678579.1">
    <property type="nucleotide sequence ID" value="NZ_JACHGY010000001.1"/>
</dbReference>
<reference evidence="2 3" key="1">
    <citation type="submission" date="2020-08" db="EMBL/GenBank/DDBJ databases">
        <title>Genomic Encyclopedia of Type Strains, Phase IV (KMG-IV): sequencing the most valuable type-strain genomes for metagenomic binning, comparative biology and taxonomic classification.</title>
        <authorList>
            <person name="Goeker M."/>
        </authorList>
    </citation>
    <scope>NUCLEOTIDE SEQUENCE [LARGE SCALE GENOMIC DNA]</scope>
    <source>
        <strain evidence="2 3">DSM 103725</strain>
    </source>
</reference>
<evidence type="ECO:0000313" key="2">
    <source>
        <dbReference type="EMBL" id="MBB6431084.1"/>
    </source>
</evidence>
<organism evidence="2 3">
    <name type="scientific">Algisphaera agarilytica</name>
    <dbReference type="NCBI Taxonomy" id="1385975"/>
    <lineage>
        <taxon>Bacteria</taxon>
        <taxon>Pseudomonadati</taxon>
        <taxon>Planctomycetota</taxon>
        <taxon>Phycisphaerae</taxon>
        <taxon>Phycisphaerales</taxon>
        <taxon>Phycisphaeraceae</taxon>
        <taxon>Algisphaera</taxon>
    </lineage>
</organism>
<evidence type="ECO:0000313" key="3">
    <source>
        <dbReference type="Proteomes" id="UP000541810"/>
    </source>
</evidence>
<accession>A0A7X0LLN0</accession>
<protein>
    <recommendedName>
        <fullName evidence="1">DUF1570 domain-containing protein</fullName>
    </recommendedName>
</protein>
<evidence type="ECO:0000259" key="1">
    <source>
        <dbReference type="Pfam" id="PF07607"/>
    </source>
</evidence>
<comment type="caution">
    <text evidence="2">The sequence shown here is derived from an EMBL/GenBank/DDBJ whole genome shotgun (WGS) entry which is preliminary data.</text>
</comment>
<name>A0A7X0LLN0_9BACT</name>
<dbReference type="EMBL" id="JACHGY010000001">
    <property type="protein sequence ID" value="MBB6431084.1"/>
    <property type="molecule type" value="Genomic_DNA"/>
</dbReference>
<dbReference type="Proteomes" id="UP000541810">
    <property type="component" value="Unassembled WGS sequence"/>
</dbReference>
<dbReference type="Pfam" id="PF07607">
    <property type="entry name" value="DUF1570"/>
    <property type="match status" value="1"/>
</dbReference>
<dbReference type="AlphaFoldDB" id="A0A7X0LLN0"/>